<sequence length="138" mass="15593">MAFYVRTYKETILQTEILEIRNLSKSYGRLKALNSLSLTVEKGNVFGILGPNGSGKTTTLGILLDIIKADSGEHFWFGQKPDSALRKRIGALLEQPLFYPYMTAVDNLKIIADIRGVPFDEIDEVLEMVHLSDRKLYK</sequence>
<evidence type="ECO:0000259" key="3">
    <source>
        <dbReference type="Pfam" id="PF00005"/>
    </source>
</evidence>
<dbReference type="PANTHER" id="PTHR43335">
    <property type="entry name" value="ABC TRANSPORTER, ATP-BINDING PROTEIN"/>
    <property type="match status" value="1"/>
</dbReference>
<evidence type="ECO:0000256" key="1">
    <source>
        <dbReference type="ARBA" id="ARBA00005417"/>
    </source>
</evidence>
<organism evidence="4">
    <name type="scientific">hydrothermal vent metagenome</name>
    <dbReference type="NCBI Taxonomy" id="652676"/>
    <lineage>
        <taxon>unclassified sequences</taxon>
        <taxon>metagenomes</taxon>
        <taxon>ecological metagenomes</taxon>
    </lineage>
</organism>
<feature type="non-terminal residue" evidence="4">
    <location>
        <position position="138"/>
    </location>
</feature>
<dbReference type="InterPro" id="IPR027417">
    <property type="entry name" value="P-loop_NTPase"/>
</dbReference>
<dbReference type="SUPFAM" id="SSF52540">
    <property type="entry name" value="P-loop containing nucleoside triphosphate hydrolases"/>
    <property type="match status" value="1"/>
</dbReference>
<protein>
    <recommendedName>
        <fullName evidence="3">ABC transporter domain-containing protein</fullName>
    </recommendedName>
</protein>
<dbReference type="Gene3D" id="3.40.50.300">
    <property type="entry name" value="P-loop containing nucleotide triphosphate hydrolases"/>
    <property type="match status" value="1"/>
</dbReference>
<keyword evidence="2" id="KW-0813">Transport</keyword>
<dbReference type="AlphaFoldDB" id="A0A3B0UQR4"/>
<dbReference type="PANTHER" id="PTHR43335:SF2">
    <property type="entry name" value="ABC TRANSPORTER, ATP-BINDING PROTEIN"/>
    <property type="match status" value="1"/>
</dbReference>
<dbReference type="InterPro" id="IPR003439">
    <property type="entry name" value="ABC_transporter-like_ATP-bd"/>
</dbReference>
<evidence type="ECO:0000256" key="2">
    <source>
        <dbReference type="ARBA" id="ARBA00022448"/>
    </source>
</evidence>
<comment type="similarity">
    <text evidence="1">Belongs to the ABC transporter superfamily.</text>
</comment>
<dbReference type="GO" id="GO:0005524">
    <property type="term" value="F:ATP binding"/>
    <property type="evidence" value="ECO:0007669"/>
    <property type="project" value="InterPro"/>
</dbReference>
<gene>
    <name evidence="4" type="ORF">MNBD_BACTEROID07-1904</name>
</gene>
<proteinExistence type="inferred from homology"/>
<name>A0A3B0UQR4_9ZZZZ</name>
<feature type="domain" description="ABC transporter" evidence="3">
    <location>
        <begin position="33"/>
        <end position="136"/>
    </location>
</feature>
<dbReference type="EMBL" id="UOET01000126">
    <property type="protein sequence ID" value="VAW27547.1"/>
    <property type="molecule type" value="Genomic_DNA"/>
</dbReference>
<dbReference type="Pfam" id="PF00005">
    <property type="entry name" value="ABC_tran"/>
    <property type="match status" value="1"/>
</dbReference>
<evidence type="ECO:0000313" key="4">
    <source>
        <dbReference type="EMBL" id="VAW27547.1"/>
    </source>
</evidence>
<accession>A0A3B0UQR4</accession>
<reference evidence="4" key="1">
    <citation type="submission" date="2018-06" db="EMBL/GenBank/DDBJ databases">
        <authorList>
            <person name="Zhirakovskaya E."/>
        </authorList>
    </citation>
    <scope>NUCLEOTIDE SEQUENCE</scope>
</reference>
<dbReference type="GO" id="GO:0016887">
    <property type="term" value="F:ATP hydrolysis activity"/>
    <property type="evidence" value="ECO:0007669"/>
    <property type="project" value="InterPro"/>
</dbReference>